<evidence type="ECO:0000256" key="4">
    <source>
        <dbReference type="ARBA" id="ARBA00048574"/>
    </source>
</evidence>
<dbReference type="EC" id="2.7.7.61" evidence="1"/>
<dbReference type="OrthoDB" id="3196716at2"/>
<dbReference type="STRING" id="84698.SAMN04488528_101754"/>
<sequence length="171" mass="20164">MNETAMDILNAREERVCFQEEVMDRYKNNTLISVRVNYPGLKKNTALSRNIYFAIEKIILDIFKYYIRLTFFRITAEGPVGIFIVNRNSKVIKQLCMKVEDSHPIGRFVDIDVYDGFTRKSLSRTGFGASPRKCYLCDNIAQECVRNRTHDIEKIIKYMEEVNEKFVKNRR</sequence>
<proteinExistence type="predicted"/>
<dbReference type="GO" id="GO:0050519">
    <property type="term" value="F:holo-citrate lyase synthase activity"/>
    <property type="evidence" value="ECO:0007669"/>
    <property type="project" value="UniProtKB-EC"/>
</dbReference>
<reference evidence="5 6" key="1">
    <citation type="submission" date="2016-10" db="EMBL/GenBank/DDBJ databases">
        <authorList>
            <person name="de Groot N.N."/>
        </authorList>
    </citation>
    <scope>NUCLEOTIDE SEQUENCE [LARGE SCALE GENOMIC DNA]</scope>
    <source>
        <strain evidence="5 6">DSM 12271</strain>
    </source>
</reference>
<dbReference type="NCBIfam" id="TIGR03124">
    <property type="entry name" value="citrate_citX"/>
    <property type="match status" value="1"/>
</dbReference>
<evidence type="ECO:0000313" key="6">
    <source>
        <dbReference type="Proteomes" id="UP000198619"/>
    </source>
</evidence>
<dbReference type="InterPro" id="IPR005551">
    <property type="entry name" value="CitX"/>
</dbReference>
<dbReference type="RefSeq" id="WP_090041573.1">
    <property type="nucleotide sequence ID" value="NZ_FOKI01000017.1"/>
</dbReference>
<accession>A0A1I0Z859</accession>
<organism evidence="5 6">
    <name type="scientific">Clostridium frigidicarnis</name>
    <dbReference type="NCBI Taxonomy" id="84698"/>
    <lineage>
        <taxon>Bacteria</taxon>
        <taxon>Bacillati</taxon>
        <taxon>Bacillota</taxon>
        <taxon>Clostridia</taxon>
        <taxon>Eubacteriales</taxon>
        <taxon>Clostridiaceae</taxon>
        <taxon>Clostridium</taxon>
    </lineage>
</organism>
<evidence type="ECO:0000256" key="1">
    <source>
        <dbReference type="ARBA" id="ARBA00012524"/>
    </source>
</evidence>
<dbReference type="GO" id="GO:0051191">
    <property type="term" value="P:prosthetic group biosynthetic process"/>
    <property type="evidence" value="ECO:0007669"/>
    <property type="project" value="InterPro"/>
</dbReference>
<comment type="catalytic activity">
    <reaction evidence="4">
        <text>apo-[citrate lyase ACP] + 2'-(5''-triphospho-alpha-D-ribosyl)-3'-dephospho-CoA = holo-[citrate lyase ACP] + diphosphate</text>
        <dbReference type="Rhea" id="RHEA:16333"/>
        <dbReference type="Rhea" id="RHEA-COMP:10157"/>
        <dbReference type="Rhea" id="RHEA-COMP:10158"/>
        <dbReference type="ChEBI" id="CHEBI:29999"/>
        <dbReference type="ChEBI" id="CHEBI:33019"/>
        <dbReference type="ChEBI" id="CHEBI:61378"/>
        <dbReference type="ChEBI" id="CHEBI:82683"/>
        <dbReference type="EC" id="2.7.7.61"/>
    </reaction>
</comment>
<dbReference type="Proteomes" id="UP000198619">
    <property type="component" value="Unassembled WGS sequence"/>
</dbReference>
<name>A0A1I0Z859_9CLOT</name>
<protein>
    <recommendedName>
        <fullName evidence="1">citrate lyase holo-[acyl-carrier protein] synthase</fullName>
        <ecNumber evidence="1">2.7.7.61</ecNumber>
    </recommendedName>
</protein>
<dbReference type="AlphaFoldDB" id="A0A1I0Z859"/>
<gene>
    <name evidence="5" type="ORF">SAMN04488528_101754</name>
</gene>
<keyword evidence="3" id="KW-0548">Nucleotidyltransferase</keyword>
<dbReference type="Pfam" id="PF03802">
    <property type="entry name" value="CitX"/>
    <property type="match status" value="1"/>
</dbReference>
<keyword evidence="2" id="KW-0808">Transferase</keyword>
<evidence type="ECO:0000256" key="3">
    <source>
        <dbReference type="ARBA" id="ARBA00022695"/>
    </source>
</evidence>
<evidence type="ECO:0000313" key="5">
    <source>
        <dbReference type="EMBL" id="SFB20433.1"/>
    </source>
</evidence>
<keyword evidence="6" id="KW-1185">Reference proteome</keyword>
<evidence type="ECO:0000256" key="2">
    <source>
        <dbReference type="ARBA" id="ARBA00022679"/>
    </source>
</evidence>
<dbReference type="EMBL" id="FOKI01000017">
    <property type="protein sequence ID" value="SFB20433.1"/>
    <property type="molecule type" value="Genomic_DNA"/>
</dbReference>